<feature type="compositionally biased region" description="Polar residues" evidence="1">
    <location>
        <begin position="83"/>
        <end position="103"/>
    </location>
</feature>
<sequence length="354" mass="39572">MTDVDVNNLLPSRRYRTHIKKARDKLTWKPKRLYGYIGDKKVRLDRDSKANRERMKRAPLPTQSQMLPPRGVHLNDMGDEMSSARTSKSTYTQGHSASVVASHTSRNVENSASFLLPHLKPHYKIVDLGCGPGTITRGFGSFVPQGFVTGIDSADTVIDQARSHAPQTEYPNLDFRVGDITGRLPYDDNSVDVVYTHMTLLHVPSPGQVIAEARRILKPGGMLAMREADHAEWEPSTPALQQYNKLLFDFARLTGAQGAGAGRRLHLWASQAGFERSKMSIGAGTTVYTAPDESKWWADVHIGRLEGEIGEKWLENKLVDSQEDIENMKAALKTWKESDNAWYGGLQGEVICWK</sequence>
<name>A0A0D1YMR3_9EURO</name>
<evidence type="ECO:0000313" key="3">
    <source>
        <dbReference type="EMBL" id="KIV82389.1"/>
    </source>
</evidence>
<evidence type="ECO:0000256" key="1">
    <source>
        <dbReference type="SAM" id="MobiDB-lite"/>
    </source>
</evidence>
<feature type="domain" description="Methyltransferase" evidence="2">
    <location>
        <begin position="120"/>
        <end position="239"/>
    </location>
</feature>
<dbReference type="EMBL" id="KN846952">
    <property type="protein sequence ID" value="KIV82389.1"/>
    <property type="molecule type" value="Genomic_DNA"/>
</dbReference>
<dbReference type="PANTHER" id="PTHR43861:SF1">
    <property type="entry name" value="TRANS-ACONITATE 2-METHYLTRANSFERASE"/>
    <property type="match status" value="1"/>
</dbReference>
<dbReference type="InterPro" id="IPR025714">
    <property type="entry name" value="Methyltranfer_dom"/>
</dbReference>
<gene>
    <name evidence="3" type="ORF">PV11_04507</name>
</gene>
<dbReference type="OrthoDB" id="10017101at2759"/>
<dbReference type="Gene3D" id="3.40.50.150">
    <property type="entry name" value="Vaccinia Virus protein VP39"/>
    <property type="match status" value="1"/>
</dbReference>
<dbReference type="PANTHER" id="PTHR43861">
    <property type="entry name" value="TRANS-ACONITATE 2-METHYLTRANSFERASE-RELATED"/>
    <property type="match status" value="1"/>
</dbReference>
<reference evidence="3 4" key="1">
    <citation type="submission" date="2015-01" db="EMBL/GenBank/DDBJ databases">
        <title>The Genome Sequence of Exophiala sideris CBS121828.</title>
        <authorList>
            <consortium name="The Broad Institute Genomics Platform"/>
            <person name="Cuomo C."/>
            <person name="de Hoog S."/>
            <person name="Gorbushina A."/>
            <person name="Stielow B."/>
            <person name="Teixiera M."/>
            <person name="Abouelleil A."/>
            <person name="Chapman S.B."/>
            <person name="Priest M."/>
            <person name="Young S.K."/>
            <person name="Wortman J."/>
            <person name="Nusbaum C."/>
            <person name="Birren B."/>
        </authorList>
    </citation>
    <scope>NUCLEOTIDE SEQUENCE [LARGE SCALE GENOMIC DNA]</scope>
    <source>
        <strain evidence="3 4">CBS 121828</strain>
    </source>
</reference>
<protein>
    <recommendedName>
        <fullName evidence="2">Methyltransferase domain-containing protein</fullName>
    </recommendedName>
</protein>
<proteinExistence type="predicted"/>
<dbReference type="Pfam" id="PF13847">
    <property type="entry name" value="Methyltransf_31"/>
    <property type="match status" value="1"/>
</dbReference>
<feature type="region of interest" description="Disordered" evidence="1">
    <location>
        <begin position="80"/>
        <end position="103"/>
    </location>
</feature>
<dbReference type="InterPro" id="IPR029063">
    <property type="entry name" value="SAM-dependent_MTases_sf"/>
</dbReference>
<accession>A0A0D1YMR3</accession>
<evidence type="ECO:0000259" key="2">
    <source>
        <dbReference type="Pfam" id="PF13847"/>
    </source>
</evidence>
<dbReference type="Proteomes" id="UP000053599">
    <property type="component" value="Unassembled WGS sequence"/>
</dbReference>
<organism evidence="3 4">
    <name type="scientific">Exophiala sideris</name>
    <dbReference type="NCBI Taxonomy" id="1016849"/>
    <lineage>
        <taxon>Eukaryota</taxon>
        <taxon>Fungi</taxon>
        <taxon>Dikarya</taxon>
        <taxon>Ascomycota</taxon>
        <taxon>Pezizomycotina</taxon>
        <taxon>Eurotiomycetes</taxon>
        <taxon>Chaetothyriomycetidae</taxon>
        <taxon>Chaetothyriales</taxon>
        <taxon>Herpotrichiellaceae</taxon>
        <taxon>Exophiala</taxon>
    </lineage>
</organism>
<dbReference type="HOGENOM" id="CLU_057148_1_0_1"/>
<dbReference type="SUPFAM" id="SSF53335">
    <property type="entry name" value="S-adenosyl-L-methionine-dependent methyltransferases"/>
    <property type="match status" value="1"/>
</dbReference>
<dbReference type="CDD" id="cd02440">
    <property type="entry name" value="AdoMet_MTases"/>
    <property type="match status" value="1"/>
</dbReference>
<dbReference type="STRING" id="1016849.A0A0D1YMR3"/>
<dbReference type="AlphaFoldDB" id="A0A0D1YMR3"/>
<evidence type="ECO:0000313" key="4">
    <source>
        <dbReference type="Proteomes" id="UP000053599"/>
    </source>
</evidence>